<dbReference type="OrthoDB" id="9781413at2"/>
<organism evidence="2">
    <name type="scientific">Granulicella tundricola (strain ATCC BAA-1859 / DSM 23138 / MP5ACTX9)</name>
    <dbReference type="NCBI Taxonomy" id="1198114"/>
    <lineage>
        <taxon>Bacteria</taxon>
        <taxon>Pseudomonadati</taxon>
        <taxon>Acidobacteriota</taxon>
        <taxon>Terriglobia</taxon>
        <taxon>Terriglobales</taxon>
        <taxon>Acidobacteriaceae</taxon>
        <taxon>Granulicella</taxon>
    </lineage>
</organism>
<name>E8WZN0_GRATM</name>
<dbReference type="Gene3D" id="3.30.1240.10">
    <property type="match status" value="1"/>
</dbReference>
<dbReference type="EMBL" id="CP002480">
    <property type="protein sequence ID" value="ADW70004.1"/>
    <property type="molecule type" value="Genomic_DNA"/>
</dbReference>
<dbReference type="Pfam" id="PF08282">
    <property type="entry name" value="Hydrolase_3"/>
    <property type="match status" value="1"/>
</dbReference>
<keyword evidence="2" id="KW-1185">Reference proteome</keyword>
<evidence type="ECO:0000313" key="2">
    <source>
        <dbReference type="Proteomes" id="UP000000343"/>
    </source>
</evidence>
<dbReference type="STRING" id="1198114.AciX9_2981"/>
<reference evidence="2" key="1">
    <citation type="submission" date="2011-01" db="EMBL/GenBank/DDBJ databases">
        <title>Complete sequence of chromosome of Acidobacterium sp. MP5ACTX9.</title>
        <authorList>
            <consortium name="US DOE Joint Genome Institute"/>
            <person name="Lucas S."/>
            <person name="Copeland A."/>
            <person name="Lapidus A."/>
            <person name="Cheng J.-F."/>
            <person name="Goodwin L."/>
            <person name="Pitluck S."/>
            <person name="Teshima H."/>
            <person name="Detter J.C."/>
            <person name="Han C."/>
            <person name="Tapia R."/>
            <person name="Land M."/>
            <person name="Hauser L."/>
            <person name="Kyrpides N."/>
            <person name="Ivanova N."/>
            <person name="Ovchinnikova G."/>
            <person name="Pagani I."/>
            <person name="Rawat S.R."/>
            <person name="Mannisto M."/>
            <person name="Haggblom M.M."/>
            <person name="Woyke T."/>
        </authorList>
    </citation>
    <scope>NUCLEOTIDE SEQUENCE [LARGE SCALE GENOMIC DNA]</scope>
    <source>
        <strain evidence="2">MP5ACTX9</strain>
    </source>
</reference>
<dbReference type="PROSITE" id="PS01229">
    <property type="entry name" value="COF_2"/>
    <property type="match status" value="1"/>
</dbReference>
<dbReference type="PANTHER" id="PTHR10000:SF8">
    <property type="entry name" value="HAD SUPERFAMILY HYDROLASE-LIKE, TYPE 3"/>
    <property type="match status" value="1"/>
</dbReference>
<dbReference type="RefSeq" id="WP_013581318.1">
    <property type="nucleotide sequence ID" value="NC_015064.1"/>
</dbReference>
<dbReference type="SUPFAM" id="SSF56784">
    <property type="entry name" value="HAD-like"/>
    <property type="match status" value="1"/>
</dbReference>
<dbReference type="HOGENOM" id="CLU_044146_0_1_0"/>
<dbReference type="KEGG" id="acm:AciX9_2981"/>
<dbReference type="Gene3D" id="3.40.50.1000">
    <property type="entry name" value="HAD superfamily/HAD-like"/>
    <property type="match status" value="1"/>
</dbReference>
<dbReference type="InterPro" id="IPR036412">
    <property type="entry name" value="HAD-like_sf"/>
</dbReference>
<evidence type="ECO:0000313" key="1">
    <source>
        <dbReference type="EMBL" id="ADW70004.1"/>
    </source>
</evidence>
<dbReference type="AlphaFoldDB" id="E8WZN0"/>
<accession>E8WZN0</accession>
<keyword evidence="1" id="KW-0378">Hydrolase</keyword>
<dbReference type="NCBIfam" id="TIGR01484">
    <property type="entry name" value="HAD-SF-IIB"/>
    <property type="match status" value="1"/>
</dbReference>
<dbReference type="PANTHER" id="PTHR10000">
    <property type="entry name" value="PHOSPHOSERINE PHOSPHATASE"/>
    <property type="match status" value="1"/>
</dbReference>
<dbReference type="InterPro" id="IPR023214">
    <property type="entry name" value="HAD_sf"/>
</dbReference>
<dbReference type="PaxDb" id="1198114-AciX9_2981"/>
<protein>
    <submittedName>
        <fullName evidence="1">HAD-superfamily hydrolase, subfamily IIB</fullName>
    </submittedName>
</protein>
<dbReference type="eggNOG" id="COG0561">
    <property type="taxonomic scope" value="Bacteria"/>
</dbReference>
<proteinExistence type="predicted"/>
<dbReference type="Proteomes" id="UP000000343">
    <property type="component" value="Chromosome"/>
</dbReference>
<dbReference type="GO" id="GO:0005829">
    <property type="term" value="C:cytosol"/>
    <property type="evidence" value="ECO:0007669"/>
    <property type="project" value="TreeGrafter"/>
</dbReference>
<dbReference type="InterPro" id="IPR006379">
    <property type="entry name" value="HAD-SF_hydro_IIB"/>
</dbReference>
<sequence>MPHAAPIRLIAIDIDGTLLSHEGRVGAPNQAALALARSLGVEVVIATGRRHCYAMRVLRDIGLPESAVLISSNGTVVRNLSSQLIERTHMSPEATALLCNHLAGFRNALVITFDKVGPDGEDARGALVVEELAEIHASIERWVTANELYIVHVNPIENALKNDAPIQAMLVGTMDRMAQAEALLVSHPGVAAVGETLSGGLISLNRTAYPERDLSILDILPAGCSKGAALLRLAASRGIQPSEIMAIGDNWNDLSMLEVVGHPVLMGNAPEDLKTLARQHGWRIGLPHTESGVAEAIESALTSALTPKSHETTQPTLVG</sequence>
<dbReference type="GO" id="GO:0016791">
    <property type="term" value="F:phosphatase activity"/>
    <property type="evidence" value="ECO:0007669"/>
    <property type="project" value="TreeGrafter"/>
</dbReference>
<dbReference type="GO" id="GO:0000287">
    <property type="term" value="F:magnesium ion binding"/>
    <property type="evidence" value="ECO:0007669"/>
    <property type="project" value="TreeGrafter"/>
</dbReference>
<gene>
    <name evidence="1" type="ordered locus">AciX9_2981</name>
</gene>
<dbReference type="PROSITE" id="PS01228">
    <property type="entry name" value="COF_1"/>
    <property type="match status" value="1"/>
</dbReference>